<organism evidence="11 12">
    <name type="scientific">Trichostrongylus colubriformis</name>
    <name type="common">Black scour worm</name>
    <dbReference type="NCBI Taxonomy" id="6319"/>
    <lineage>
        <taxon>Eukaryota</taxon>
        <taxon>Metazoa</taxon>
        <taxon>Ecdysozoa</taxon>
        <taxon>Nematoda</taxon>
        <taxon>Chromadorea</taxon>
        <taxon>Rhabditida</taxon>
        <taxon>Rhabditina</taxon>
        <taxon>Rhabditomorpha</taxon>
        <taxon>Strongyloidea</taxon>
        <taxon>Trichostrongylidae</taxon>
        <taxon>Trichostrongylus</taxon>
    </lineage>
</organism>
<dbReference type="GO" id="GO:0005829">
    <property type="term" value="C:cytosol"/>
    <property type="evidence" value="ECO:0007669"/>
    <property type="project" value="TreeGrafter"/>
</dbReference>
<dbReference type="InterPro" id="IPR039733">
    <property type="entry name" value="NTAQ1"/>
</dbReference>
<evidence type="ECO:0000313" key="11">
    <source>
        <dbReference type="EMBL" id="KAK5980624.1"/>
    </source>
</evidence>
<sequence length="222" mass="25890">MVVKLQDYKYFAGRLNLINQWSFDKQVGPHMAPPFGSREDCDYARCYCEENVYRLCEKVPVTERSRFFAVFISNSDRCVPLFSQIASGERPFVLWDYHVVMLEQQDGKNAQIWDLDTRLPFPSSFDDYWIGSIQPKDWNIPPQYGRCFRVIPCADYLTYFSSDRSHMKAENGEWIAPPPNWEPILKNGLNNINNFISMDPNVLSDISVVLDENDMNKRFSGN</sequence>
<evidence type="ECO:0000256" key="7">
    <source>
        <dbReference type="ARBA" id="ARBA00029677"/>
    </source>
</evidence>
<comment type="function">
    <text evidence="1 9">Mediates the side-chain deamidation of N-terminal glutamine residues to glutamate, an important step in N-end rule pathway of protein degradation. Conversion of the resulting N-terminal glutamine to glutamate renders the protein susceptible to arginylation, polyubiquitination and degradation as specified by the N-end rule. Does not act on substrates with internal or C-terminal glutamine and does not act on non-glutamine residues in any position.</text>
</comment>
<dbReference type="InterPro" id="IPR023128">
    <property type="entry name" value="Prot_N_Gln_amidohydro_ab_roll"/>
</dbReference>
<evidence type="ECO:0000256" key="9">
    <source>
        <dbReference type="RuleBase" id="RU367082"/>
    </source>
</evidence>
<dbReference type="EMBL" id="WIXE01007207">
    <property type="protein sequence ID" value="KAK5980624.1"/>
    <property type="molecule type" value="Genomic_DNA"/>
</dbReference>
<proteinExistence type="inferred from homology"/>
<dbReference type="GO" id="GO:0005634">
    <property type="term" value="C:nucleus"/>
    <property type="evidence" value="ECO:0007669"/>
    <property type="project" value="TreeGrafter"/>
</dbReference>
<keyword evidence="12" id="KW-1185">Reference proteome</keyword>
<comment type="caution">
    <text evidence="11">The sequence shown here is derived from an EMBL/GenBank/DDBJ whole genome shotgun (WGS) entry which is preliminary data.</text>
</comment>
<gene>
    <name evidence="11" type="ORF">GCK32_002084</name>
</gene>
<comment type="similarity">
    <text evidence="2 9">Belongs to the NTAQ1 family.</text>
</comment>
<evidence type="ECO:0000259" key="10">
    <source>
        <dbReference type="Pfam" id="PF09764"/>
    </source>
</evidence>
<evidence type="ECO:0000256" key="1">
    <source>
        <dbReference type="ARBA" id="ARBA00003923"/>
    </source>
</evidence>
<name>A0AAN8IN51_TRICO</name>
<evidence type="ECO:0000256" key="2">
    <source>
        <dbReference type="ARBA" id="ARBA00008985"/>
    </source>
</evidence>
<reference evidence="11 12" key="1">
    <citation type="submission" date="2019-10" db="EMBL/GenBank/DDBJ databases">
        <title>Assembly and Annotation for the nematode Trichostrongylus colubriformis.</title>
        <authorList>
            <person name="Martin J."/>
        </authorList>
    </citation>
    <scope>NUCLEOTIDE SEQUENCE [LARGE SCALE GENOMIC DNA]</scope>
    <source>
        <strain evidence="11">G859</strain>
        <tissue evidence="11">Whole worm</tissue>
    </source>
</reference>
<dbReference type="GO" id="GO:0070773">
    <property type="term" value="F:protein-N-terminal glutamine amidohydrolase activity"/>
    <property type="evidence" value="ECO:0007669"/>
    <property type="project" value="UniProtKB-UniRule"/>
</dbReference>
<evidence type="ECO:0000256" key="8">
    <source>
        <dbReference type="ARBA" id="ARBA00048768"/>
    </source>
</evidence>
<dbReference type="PANTHER" id="PTHR13035">
    <property type="entry name" value="PROTEIN N-TERMINAL GLUTAMINE AMIDOHYDROLASE"/>
    <property type="match status" value="1"/>
</dbReference>
<evidence type="ECO:0000256" key="5">
    <source>
        <dbReference type="ARBA" id="ARBA00021247"/>
    </source>
</evidence>
<evidence type="ECO:0000256" key="3">
    <source>
        <dbReference type="ARBA" id="ARBA00011245"/>
    </source>
</evidence>
<evidence type="ECO:0000313" key="12">
    <source>
        <dbReference type="Proteomes" id="UP001331761"/>
    </source>
</evidence>
<dbReference type="Proteomes" id="UP001331761">
    <property type="component" value="Unassembled WGS sequence"/>
</dbReference>
<feature type="domain" description="Protein N-terminal glutamine amidohydrolase alpha beta roll" evidence="10">
    <location>
        <begin position="43"/>
        <end position="219"/>
    </location>
</feature>
<dbReference type="Pfam" id="PF09764">
    <property type="entry name" value="Nt_Gln_amidase"/>
    <property type="match status" value="1"/>
</dbReference>
<dbReference type="EC" id="3.5.1.122" evidence="4 9"/>
<accession>A0AAN8IN51</accession>
<comment type="catalytic activity">
    <reaction evidence="8 9">
        <text>N-terminal L-glutaminyl-[protein] + H2O = N-terminal L-glutamyl-[protein] + NH4(+)</text>
        <dbReference type="Rhea" id="RHEA:50680"/>
        <dbReference type="Rhea" id="RHEA-COMP:12668"/>
        <dbReference type="Rhea" id="RHEA-COMP:12777"/>
        <dbReference type="ChEBI" id="CHEBI:15377"/>
        <dbReference type="ChEBI" id="CHEBI:28938"/>
        <dbReference type="ChEBI" id="CHEBI:64721"/>
        <dbReference type="ChEBI" id="CHEBI:64722"/>
        <dbReference type="EC" id="3.5.1.122"/>
    </reaction>
</comment>
<dbReference type="PANTHER" id="PTHR13035:SF0">
    <property type="entry name" value="PROTEIN N-TERMINAL GLUTAMINE AMIDOHYDROLASE"/>
    <property type="match status" value="1"/>
</dbReference>
<comment type="subunit">
    <text evidence="3 9">Monomer.</text>
</comment>
<dbReference type="GO" id="GO:0008418">
    <property type="term" value="F:protein-N-terminal asparagine amidohydrolase activity"/>
    <property type="evidence" value="ECO:0007669"/>
    <property type="project" value="UniProtKB-UniRule"/>
</dbReference>
<evidence type="ECO:0000256" key="4">
    <source>
        <dbReference type="ARBA" id="ARBA00012718"/>
    </source>
</evidence>
<dbReference type="Gene3D" id="3.10.620.10">
    <property type="entry name" value="Protein N-terminal glutamine amidohydrolase, alpha beta roll"/>
    <property type="match status" value="1"/>
</dbReference>
<evidence type="ECO:0000256" key="6">
    <source>
        <dbReference type="ARBA" id="ARBA00022801"/>
    </source>
</evidence>
<dbReference type="AlphaFoldDB" id="A0AAN8IN51"/>
<dbReference type="InterPro" id="IPR037132">
    <property type="entry name" value="N_Gln_amidohydro_ab_roll_sf"/>
</dbReference>
<protein>
    <recommendedName>
        <fullName evidence="5 9">Protein N-terminal glutamine amidohydrolase</fullName>
        <ecNumber evidence="4 9">3.5.1.122</ecNumber>
    </recommendedName>
    <alternativeName>
        <fullName evidence="7 9">Protein NH2-terminal glutamine deamidase</fullName>
    </alternativeName>
</protein>
<keyword evidence="6 9" id="KW-0378">Hydrolase</keyword>